<accession>A0A2N9GYM8</accession>
<dbReference type="AlphaFoldDB" id="A0A2N9GYM8"/>
<feature type="region of interest" description="Disordered" evidence="1">
    <location>
        <begin position="1"/>
        <end position="27"/>
    </location>
</feature>
<evidence type="ECO:0000313" key="2">
    <source>
        <dbReference type="EMBL" id="SPD04460.1"/>
    </source>
</evidence>
<reference evidence="2" key="1">
    <citation type="submission" date="2018-02" db="EMBL/GenBank/DDBJ databases">
        <authorList>
            <person name="Cohen D.B."/>
            <person name="Kent A.D."/>
        </authorList>
    </citation>
    <scope>NUCLEOTIDE SEQUENCE</scope>
</reference>
<organism evidence="2">
    <name type="scientific">Fagus sylvatica</name>
    <name type="common">Beechnut</name>
    <dbReference type="NCBI Taxonomy" id="28930"/>
    <lineage>
        <taxon>Eukaryota</taxon>
        <taxon>Viridiplantae</taxon>
        <taxon>Streptophyta</taxon>
        <taxon>Embryophyta</taxon>
        <taxon>Tracheophyta</taxon>
        <taxon>Spermatophyta</taxon>
        <taxon>Magnoliopsida</taxon>
        <taxon>eudicotyledons</taxon>
        <taxon>Gunneridae</taxon>
        <taxon>Pentapetalae</taxon>
        <taxon>rosids</taxon>
        <taxon>fabids</taxon>
        <taxon>Fagales</taxon>
        <taxon>Fagaceae</taxon>
        <taxon>Fagus</taxon>
    </lineage>
</organism>
<sequence length="78" mass="8554">MPVVLASSSSGPGIGGRGSGGSRSGGWSWSWIWPWIEREPIWRLELDLAVETVLLQHGVAELELPFQNSSIRSLSFEC</sequence>
<evidence type="ECO:0000256" key="1">
    <source>
        <dbReference type="SAM" id="MobiDB-lite"/>
    </source>
</evidence>
<proteinExistence type="predicted"/>
<feature type="compositionally biased region" description="Gly residues" evidence="1">
    <location>
        <begin position="12"/>
        <end position="24"/>
    </location>
</feature>
<name>A0A2N9GYM8_FAGSY</name>
<protein>
    <submittedName>
        <fullName evidence="2">Uncharacterized protein</fullName>
    </submittedName>
</protein>
<dbReference type="EMBL" id="OIVN01002535">
    <property type="protein sequence ID" value="SPD04460.1"/>
    <property type="molecule type" value="Genomic_DNA"/>
</dbReference>
<gene>
    <name evidence="2" type="ORF">FSB_LOCUS32342</name>
</gene>